<evidence type="ECO:0000313" key="2">
    <source>
        <dbReference type="Proteomes" id="UP000789901"/>
    </source>
</evidence>
<name>A0ABN7XJ54_GIGMA</name>
<accession>A0ABN7XJ54</accession>
<sequence>PINPFLNTIDLILPSTSKSKKNSWVIYLTSTQPNLEKILSIIENSFKIENYSLNSDTPRTTLLILSLQTQILPSKNLIYLIYKSQKQKIDQTVSFKLSINHQEIQAL</sequence>
<dbReference type="Proteomes" id="UP000789901">
    <property type="component" value="Unassembled WGS sequence"/>
</dbReference>
<comment type="caution">
    <text evidence="1">The sequence shown here is derived from an EMBL/GenBank/DDBJ whole genome shotgun (WGS) entry which is preliminary data.</text>
</comment>
<gene>
    <name evidence="1" type="ORF">GMARGA_LOCUS43677</name>
</gene>
<keyword evidence="2" id="KW-1185">Reference proteome</keyword>
<feature type="non-terminal residue" evidence="1">
    <location>
        <position position="1"/>
    </location>
</feature>
<evidence type="ECO:0000313" key="1">
    <source>
        <dbReference type="EMBL" id="CAG8854856.1"/>
    </source>
</evidence>
<organism evidence="1 2">
    <name type="scientific">Gigaspora margarita</name>
    <dbReference type="NCBI Taxonomy" id="4874"/>
    <lineage>
        <taxon>Eukaryota</taxon>
        <taxon>Fungi</taxon>
        <taxon>Fungi incertae sedis</taxon>
        <taxon>Mucoromycota</taxon>
        <taxon>Glomeromycotina</taxon>
        <taxon>Glomeromycetes</taxon>
        <taxon>Diversisporales</taxon>
        <taxon>Gigasporaceae</taxon>
        <taxon>Gigaspora</taxon>
    </lineage>
</organism>
<dbReference type="EMBL" id="CAJVQB010143195">
    <property type="protein sequence ID" value="CAG8854856.1"/>
    <property type="molecule type" value="Genomic_DNA"/>
</dbReference>
<feature type="non-terminal residue" evidence="1">
    <location>
        <position position="107"/>
    </location>
</feature>
<protein>
    <submittedName>
        <fullName evidence="1">16009_t:CDS:1</fullName>
    </submittedName>
</protein>
<proteinExistence type="predicted"/>
<reference evidence="1 2" key="1">
    <citation type="submission" date="2021-06" db="EMBL/GenBank/DDBJ databases">
        <authorList>
            <person name="Kallberg Y."/>
            <person name="Tangrot J."/>
            <person name="Rosling A."/>
        </authorList>
    </citation>
    <scope>NUCLEOTIDE SEQUENCE [LARGE SCALE GENOMIC DNA]</scope>
    <source>
        <strain evidence="1 2">120-4 pot B 10/14</strain>
    </source>
</reference>